<name>A0A1F7XWN6_9BACT</name>
<comment type="caution">
    <text evidence="5">The sequence shown here is derived from an EMBL/GenBank/DDBJ whole genome shotgun (WGS) entry which is preliminary data.</text>
</comment>
<organism evidence="5 6">
    <name type="scientific">Candidatus Woesebacteria bacterium RIFCSPHIGHO2_01_FULL_38_26b</name>
    <dbReference type="NCBI Taxonomy" id="1802491"/>
    <lineage>
        <taxon>Bacteria</taxon>
        <taxon>Candidatus Woeseibacteriota</taxon>
    </lineage>
</organism>
<dbReference type="Pfam" id="PF03477">
    <property type="entry name" value="ATP-cone"/>
    <property type="match status" value="1"/>
</dbReference>
<gene>
    <name evidence="5" type="ORF">A2771_01335</name>
</gene>
<evidence type="ECO:0000256" key="3">
    <source>
        <dbReference type="PROSITE-ProRule" id="PRU00492"/>
    </source>
</evidence>
<evidence type="ECO:0000313" key="5">
    <source>
        <dbReference type="EMBL" id="OGM19129.1"/>
    </source>
</evidence>
<dbReference type="InterPro" id="IPR005144">
    <property type="entry name" value="ATP-cone_dom"/>
</dbReference>
<sequence>MKHIDIKVEKRDKKIEDYDPEKILKVLAVTGLTPDESKKLVAAVNNWLERFGRPKVTSLQIRDRVLVEIQKINRSAAKKFIWYEKYKDKNEGVNY</sequence>
<proteinExistence type="predicted"/>
<keyword evidence="2 3" id="KW-0067">ATP-binding</keyword>
<dbReference type="PROSITE" id="PS51161">
    <property type="entry name" value="ATP_CONE"/>
    <property type="match status" value="1"/>
</dbReference>
<dbReference type="GO" id="GO:0005524">
    <property type="term" value="F:ATP binding"/>
    <property type="evidence" value="ECO:0007669"/>
    <property type="project" value="UniProtKB-UniRule"/>
</dbReference>
<protein>
    <recommendedName>
        <fullName evidence="4">ATP-cone domain-containing protein</fullName>
    </recommendedName>
</protein>
<reference evidence="5 6" key="1">
    <citation type="journal article" date="2016" name="Nat. Commun.">
        <title>Thousands of microbial genomes shed light on interconnected biogeochemical processes in an aquifer system.</title>
        <authorList>
            <person name="Anantharaman K."/>
            <person name="Brown C.T."/>
            <person name="Hug L.A."/>
            <person name="Sharon I."/>
            <person name="Castelle C.J."/>
            <person name="Probst A.J."/>
            <person name="Thomas B.C."/>
            <person name="Singh A."/>
            <person name="Wilkins M.J."/>
            <person name="Karaoz U."/>
            <person name="Brodie E.L."/>
            <person name="Williams K.H."/>
            <person name="Hubbard S.S."/>
            <person name="Banfield J.F."/>
        </authorList>
    </citation>
    <scope>NUCLEOTIDE SEQUENCE [LARGE SCALE GENOMIC DNA]</scope>
</reference>
<dbReference type="Proteomes" id="UP000176741">
    <property type="component" value="Unassembled WGS sequence"/>
</dbReference>
<evidence type="ECO:0000256" key="2">
    <source>
        <dbReference type="ARBA" id="ARBA00022840"/>
    </source>
</evidence>
<feature type="domain" description="ATP-cone" evidence="4">
    <location>
        <begin position="6"/>
        <end position="91"/>
    </location>
</feature>
<dbReference type="EMBL" id="MGGD01000080">
    <property type="protein sequence ID" value="OGM19129.1"/>
    <property type="molecule type" value="Genomic_DNA"/>
</dbReference>
<evidence type="ECO:0000256" key="1">
    <source>
        <dbReference type="ARBA" id="ARBA00022741"/>
    </source>
</evidence>
<evidence type="ECO:0000313" key="6">
    <source>
        <dbReference type="Proteomes" id="UP000176741"/>
    </source>
</evidence>
<evidence type="ECO:0000259" key="4">
    <source>
        <dbReference type="PROSITE" id="PS51161"/>
    </source>
</evidence>
<accession>A0A1F7XWN6</accession>
<keyword evidence="1 3" id="KW-0547">Nucleotide-binding</keyword>
<dbReference type="AlphaFoldDB" id="A0A1F7XWN6"/>